<keyword evidence="6" id="KW-1185">Reference proteome</keyword>
<dbReference type="SUPFAM" id="SSF53756">
    <property type="entry name" value="UDP-Glycosyltransferase/glycogen phosphorylase"/>
    <property type="match status" value="1"/>
</dbReference>
<evidence type="ECO:0000313" key="6">
    <source>
        <dbReference type="Proteomes" id="UP000523821"/>
    </source>
</evidence>
<dbReference type="EMBL" id="JACHOO010000002">
    <property type="protein sequence ID" value="MBB5751889.1"/>
    <property type="molecule type" value="Genomic_DNA"/>
</dbReference>
<keyword evidence="1 5" id="KW-0328">Glycosyltransferase</keyword>
<protein>
    <submittedName>
        <fullName evidence="5">Phosphatidylinositol alpha-1,6-mannosyltransferase</fullName>
        <ecNumber evidence="5">2.4.1.-</ecNumber>
    </submittedName>
</protein>
<organism evidence="5 6">
    <name type="scientific">Prosthecomicrobium pneumaticum</name>
    <dbReference type="NCBI Taxonomy" id="81895"/>
    <lineage>
        <taxon>Bacteria</taxon>
        <taxon>Pseudomonadati</taxon>
        <taxon>Pseudomonadota</taxon>
        <taxon>Alphaproteobacteria</taxon>
        <taxon>Hyphomicrobiales</taxon>
        <taxon>Kaistiaceae</taxon>
        <taxon>Prosthecomicrobium</taxon>
    </lineage>
</organism>
<name>A0A7W9FL09_9HYPH</name>
<dbReference type="RefSeq" id="WP_183853064.1">
    <property type="nucleotide sequence ID" value="NZ_JACHOO010000002.1"/>
</dbReference>
<evidence type="ECO:0000256" key="1">
    <source>
        <dbReference type="ARBA" id="ARBA00022676"/>
    </source>
</evidence>
<dbReference type="Pfam" id="PF00534">
    <property type="entry name" value="Glycos_transf_1"/>
    <property type="match status" value="1"/>
</dbReference>
<dbReference type="AlphaFoldDB" id="A0A7W9FL09"/>
<dbReference type="Pfam" id="PF13439">
    <property type="entry name" value="Glyco_transf_4"/>
    <property type="match status" value="1"/>
</dbReference>
<dbReference type="PANTHER" id="PTHR12526:SF510">
    <property type="entry name" value="D-INOSITOL 3-PHOSPHATE GLYCOSYLTRANSFERASE"/>
    <property type="match status" value="1"/>
</dbReference>
<accession>A0A7W9FL09</accession>
<feature type="domain" description="Glycosyl transferase family 1" evidence="3">
    <location>
        <begin position="177"/>
        <end position="327"/>
    </location>
</feature>
<dbReference type="InterPro" id="IPR001296">
    <property type="entry name" value="Glyco_trans_1"/>
</dbReference>
<keyword evidence="2 5" id="KW-0808">Transferase</keyword>
<comment type="caution">
    <text evidence="5">The sequence shown here is derived from an EMBL/GenBank/DDBJ whole genome shotgun (WGS) entry which is preliminary data.</text>
</comment>
<evidence type="ECO:0000259" key="3">
    <source>
        <dbReference type="Pfam" id="PF00534"/>
    </source>
</evidence>
<evidence type="ECO:0000256" key="2">
    <source>
        <dbReference type="ARBA" id="ARBA00022679"/>
    </source>
</evidence>
<evidence type="ECO:0000313" key="5">
    <source>
        <dbReference type="EMBL" id="MBB5751889.1"/>
    </source>
</evidence>
<reference evidence="5 6" key="1">
    <citation type="submission" date="2020-08" db="EMBL/GenBank/DDBJ databases">
        <title>Genomic Encyclopedia of Type Strains, Phase IV (KMG-IV): sequencing the most valuable type-strain genomes for metagenomic binning, comparative biology and taxonomic classification.</title>
        <authorList>
            <person name="Goeker M."/>
        </authorList>
    </citation>
    <scope>NUCLEOTIDE SEQUENCE [LARGE SCALE GENOMIC DNA]</scope>
    <source>
        <strain evidence="5 6">DSM 16268</strain>
    </source>
</reference>
<dbReference type="Proteomes" id="UP000523821">
    <property type="component" value="Unassembled WGS sequence"/>
</dbReference>
<proteinExistence type="predicted"/>
<dbReference type="Gene3D" id="3.40.50.2000">
    <property type="entry name" value="Glycogen Phosphorylase B"/>
    <property type="match status" value="2"/>
</dbReference>
<dbReference type="PANTHER" id="PTHR12526">
    <property type="entry name" value="GLYCOSYLTRANSFERASE"/>
    <property type="match status" value="1"/>
</dbReference>
<gene>
    <name evidence="5" type="ORF">GGQ63_000941</name>
</gene>
<dbReference type="InterPro" id="IPR028098">
    <property type="entry name" value="Glyco_trans_4-like_N"/>
</dbReference>
<dbReference type="CDD" id="cd03801">
    <property type="entry name" value="GT4_PimA-like"/>
    <property type="match status" value="1"/>
</dbReference>
<dbReference type="GO" id="GO:0016757">
    <property type="term" value="F:glycosyltransferase activity"/>
    <property type="evidence" value="ECO:0007669"/>
    <property type="project" value="UniProtKB-KW"/>
</dbReference>
<evidence type="ECO:0000259" key="4">
    <source>
        <dbReference type="Pfam" id="PF13439"/>
    </source>
</evidence>
<feature type="domain" description="Glycosyltransferase subfamily 4-like N-terminal" evidence="4">
    <location>
        <begin position="12"/>
        <end position="158"/>
    </location>
</feature>
<sequence length="354" mass="37938">MALVTEAFGGHGGIARYNRDLLTALSRSSPVEAVIVVPRFGDVEADLPPRVAQRAARPGRLGWSAAATEAALRMRPDAIFCGHLNAAPLAAALSRVLRRPLWLQLHGIEAWPDRGRTMRRAARAASLVTAVSRHTRRRFLGWSDLPPERVRVLPNTLDAVYRPRPRRADLVGRYGLEGRRVVLTVGRLAPSERYKGHDRVIAALPRILARVPDMVYLIVGGGEDRARLEALARTGGVASHVVFAGRVADGDLPDHYALADVFAMPSTGEGFGIVFLEAAASGLAVIGGDRDGSLDALADGAIGRAIDPDDPIALGDALVTALKTGEAADPAALRRFAFDHFARHVDALVRSLGR</sequence>
<dbReference type="EC" id="2.4.1.-" evidence="5"/>